<dbReference type="Pfam" id="PF13855">
    <property type="entry name" value="LRR_8"/>
    <property type="match status" value="2"/>
</dbReference>
<evidence type="ECO:0000256" key="2">
    <source>
        <dbReference type="ARBA" id="ARBA00022737"/>
    </source>
</evidence>
<accession>A0A834XNF8</accession>
<reference evidence="4 5" key="1">
    <citation type="submission" date="2020-08" db="EMBL/GenBank/DDBJ databases">
        <title>Aphidius gifuensis genome sequencing and assembly.</title>
        <authorList>
            <person name="Du Z."/>
        </authorList>
    </citation>
    <scope>NUCLEOTIDE SEQUENCE [LARGE SCALE GENOMIC DNA]</scope>
    <source>
        <strain evidence="4">YNYX2018</strain>
        <tissue evidence="4">Adults</tissue>
    </source>
</reference>
<keyword evidence="3" id="KW-0732">Signal</keyword>
<dbReference type="PROSITE" id="PS51450">
    <property type="entry name" value="LRR"/>
    <property type="match status" value="3"/>
</dbReference>
<dbReference type="PANTHER" id="PTHR45712:SF22">
    <property type="entry name" value="INSULIN-LIKE GROWTH FACTOR-BINDING PROTEIN COMPLEX ACID LABILE SUBUNIT"/>
    <property type="match status" value="1"/>
</dbReference>
<keyword evidence="1" id="KW-0433">Leucine-rich repeat</keyword>
<evidence type="ECO:0000313" key="4">
    <source>
        <dbReference type="EMBL" id="KAF7988732.1"/>
    </source>
</evidence>
<dbReference type="SUPFAM" id="SSF52058">
    <property type="entry name" value="L domain-like"/>
    <property type="match status" value="1"/>
</dbReference>
<sequence>MKHLRYFFIIILLDNVNSWSSYRKNGNYNNVNGCSFKKCKKDEFCVIKKFWCKNEPCPYMLYCAKSQQESLKGPASCDSVTCSKGHICSLKIRQCTWGKPCQEQYARCITDYEFYEGPASCAGYKCSSSGNTCILRESLCPRPPCRLLKSCSPKRDVHAWLDHCNSLDCLSEHECFMRKPDENCQAPFCKHKPDCIIKNENELIANEKCRGWICPKNQQCVTQVVGPCQNDNCKIIRSCDWNTESSRRGSNLPENNHQDFDLDDKQTLILFLEKLNEERNSYLNIINQTQKLISESQSVPVNIPQLDLVLENHTDKIITTSTVKSLYNDLLPHLRLIPPNEREMINQNDKEKSDKIVKFSDNDEVTFIQDDNHNLTYPKIYIKVENNMNSPISSLLNIKPDYFKRFPNLEVFDIHTGKISLKPNLFQAVNKTIKKLYLTINDNSDSLKNAFAKLDLLDYLEIYNSSLEYIKHDTFDNITNGLVDLKLPLCNISSIEKKSFKKLINLHSLILNENNLHKLEENTFYGLDNMKILSLRYNKLTTIENNIFESLKNHLDINRIENNVFLHTKITKLSLHNNNLTNISGDIFVGIYETLTLLDLENNQIFHIKENTFSKMHKLRWVNLSHNKLKIIENKSFNGIDTKILDISNNELIEIQDNSFDNTSIQKLYLPDDYFDNIFNNVSSRINWNISTSTNIISKKKELFN</sequence>
<dbReference type="InterPro" id="IPR003591">
    <property type="entry name" value="Leu-rich_rpt_typical-subtyp"/>
</dbReference>
<proteinExistence type="predicted"/>
<dbReference type="InterPro" id="IPR001611">
    <property type="entry name" value="Leu-rich_rpt"/>
</dbReference>
<dbReference type="InterPro" id="IPR032675">
    <property type="entry name" value="LRR_dom_sf"/>
</dbReference>
<evidence type="ECO:0000313" key="5">
    <source>
        <dbReference type="Proteomes" id="UP000639338"/>
    </source>
</evidence>
<keyword evidence="5" id="KW-1185">Reference proteome</keyword>
<dbReference type="SMART" id="SM00365">
    <property type="entry name" value="LRR_SD22"/>
    <property type="match status" value="3"/>
</dbReference>
<dbReference type="Gene3D" id="3.80.10.10">
    <property type="entry name" value="Ribonuclease Inhibitor"/>
    <property type="match status" value="3"/>
</dbReference>
<dbReference type="AlphaFoldDB" id="A0A834XNF8"/>
<comment type="caution">
    <text evidence="4">The sequence shown here is derived from an EMBL/GenBank/DDBJ whole genome shotgun (WGS) entry which is preliminary data.</text>
</comment>
<organism evidence="4 5">
    <name type="scientific">Aphidius gifuensis</name>
    <name type="common">Parasitoid wasp</name>
    <dbReference type="NCBI Taxonomy" id="684658"/>
    <lineage>
        <taxon>Eukaryota</taxon>
        <taxon>Metazoa</taxon>
        <taxon>Ecdysozoa</taxon>
        <taxon>Arthropoda</taxon>
        <taxon>Hexapoda</taxon>
        <taxon>Insecta</taxon>
        <taxon>Pterygota</taxon>
        <taxon>Neoptera</taxon>
        <taxon>Endopterygota</taxon>
        <taxon>Hymenoptera</taxon>
        <taxon>Apocrita</taxon>
        <taxon>Ichneumonoidea</taxon>
        <taxon>Braconidae</taxon>
        <taxon>Aphidiinae</taxon>
        <taxon>Aphidius</taxon>
    </lineage>
</organism>
<dbReference type="InterPro" id="IPR050333">
    <property type="entry name" value="SLRP"/>
</dbReference>
<dbReference type="SMART" id="SM00369">
    <property type="entry name" value="LRR_TYP"/>
    <property type="match status" value="6"/>
</dbReference>
<feature type="signal peptide" evidence="3">
    <location>
        <begin position="1"/>
        <end position="18"/>
    </location>
</feature>
<evidence type="ECO:0000256" key="3">
    <source>
        <dbReference type="SAM" id="SignalP"/>
    </source>
</evidence>
<protein>
    <submittedName>
        <fullName evidence="4">Uncharacterized protein</fullName>
    </submittedName>
</protein>
<dbReference type="PANTHER" id="PTHR45712">
    <property type="entry name" value="AGAP008170-PA"/>
    <property type="match status" value="1"/>
</dbReference>
<keyword evidence="2" id="KW-0677">Repeat</keyword>
<evidence type="ECO:0000256" key="1">
    <source>
        <dbReference type="ARBA" id="ARBA00022614"/>
    </source>
</evidence>
<name>A0A834XNF8_APHGI</name>
<gene>
    <name evidence="4" type="ORF">HCN44_001305</name>
</gene>
<dbReference type="EMBL" id="JACMRX010000005">
    <property type="protein sequence ID" value="KAF7988732.1"/>
    <property type="molecule type" value="Genomic_DNA"/>
</dbReference>
<dbReference type="OrthoDB" id="676979at2759"/>
<dbReference type="Proteomes" id="UP000639338">
    <property type="component" value="Unassembled WGS sequence"/>
</dbReference>
<feature type="chain" id="PRO_5032778237" evidence="3">
    <location>
        <begin position="19"/>
        <end position="705"/>
    </location>
</feature>